<dbReference type="AlphaFoldDB" id="A0A4Y6Q328"/>
<feature type="transmembrane region" description="Helical" evidence="2">
    <location>
        <begin position="50"/>
        <end position="72"/>
    </location>
</feature>
<dbReference type="InterPro" id="IPR012427">
    <property type="entry name" value="DUF1622"/>
</dbReference>
<evidence type="ECO:0000256" key="2">
    <source>
        <dbReference type="SAM" id="Phobius"/>
    </source>
</evidence>
<keyword evidence="2" id="KW-1133">Transmembrane helix</keyword>
<gene>
    <name evidence="3" type="ORF">FIV42_20575</name>
</gene>
<name>A0A4Y6Q328_PERCE</name>
<dbReference type="Pfam" id="PF07784">
    <property type="entry name" value="DUF1622"/>
    <property type="match status" value="1"/>
</dbReference>
<dbReference type="PANTHER" id="PTHR38468">
    <property type="entry name" value="SLL0939 PROTEIN"/>
    <property type="match status" value="1"/>
</dbReference>
<evidence type="ECO:0000313" key="3">
    <source>
        <dbReference type="EMBL" id="QDG54932.1"/>
    </source>
</evidence>
<accession>A0A5B8YHR9</accession>
<reference evidence="3 4" key="1">
    <citation type="submission" date="2019-06" db="EMBL/GenBank/DDBJ databases">
        <title>Persicimonas caeni gen. nov., sp. nov., a predatory bacterium isolated from solar saltern.</title>
        <authorList>
            <person name="Wang S."/>
        </authorList>
    </citation>
    <scope>NUCLEOTIDE SEQUENCE [LARGE SCALE GENOMIC DNA]</scope>
    <source>
        <strain evidence="3 4">YN101</strain>
    </source>
</reference>
<dbReference type="PANTHER" id="PTHR38468:SF1">
    <property type="entry name" value="SLL0939 PROTEIN"/>
    <property type="match status" value="1"/>
</dbReference>
<proteinExistence type="predicted"/>
<feature type="region of interest" description="Disordered" evidence="1">
    <location>
        <begin position="81"/>
        <end position="100"/>
    </location>
</feature>
<evidence type="ECO:0000256" key="1">
    <source>
        <dbReference type="SAM" id="MobiDB-lite"/>
    </source>
</evidence>
<keyword evidence="2" id="KW-0812">Transmembrane</keyword>
<organism evidence="3 4">
    <name type="scientific">Persicimonas caeni</name>
    <dbReference type="NCBI Taxonomy" id="2292766"/>
    <lineage>
        <taxon>Bacteria</taxon>
        <taxon>Deltaproteobacteria</taxon>
        <taxon>Bradymonadales</taxon>
        <taxon>Bradymonadaceae</taxon>
        <taxon>Persicimonas</taxon>
    </lineage>
</organism>
<accession>A0A4Y6Q328</accession>
<evidence type="ECO:0000313" key="4">
    <source>
        <dbReference type="Proteomes" id="UP000315995"/>
    </source>
</evidence>
<keyword evidence="4" id="KW-1185">Reference proteome</keyword>
<sequence length="100" mass="11220">MTAIALVQLIRRKSYKRIFTNYRHGLIRGTLVGLELLVAADIIKTVAIKFSLHGVITLAILVLVRTFLSFTLEVELTGKWPWQGEGSQSDSETSEDSEEE</sequence>
<keyword evidence="2" id="KW-0472">Membrane</keyword>
<dbReference type="Proteomes" id="UP000315995">
    <property type="component" value="Chromosome"/>
</dbReference>
<dbReference type="OrthoDB" id="9812897at2"/>
<protein>
    <submittedName>
        <fullName evidence="3">DUF1622 domain-containing protein</fullName>
    </submittedName>
</protein>
<dbReference type="EMBL" id="CP041186">
    <property type="protein sequence ID" value="QDG54932.1"/>
    <property type="molecule type" value="Genomic_DNA"/>
</dbReference>